<dbReference type="InterPro" id="IPR001478">
    <property type="entry name" value="PDZ"/>
</dbReference>
<dbReference type="Proteomes" id="UP000737402">
    <property type="component" value="Unassembled WGS sequence"/>
</dbReference>
<dbReference type="PROSITE" id="PS51786">
    <property type="entry name" value="LON_PROTEOLYTIC"/>
    <property type="match status" value="1"/>
</dbReference>
<gene>
    <name evidence="3" type="ORF">JOC95_000588</name>
</gene>
<dbReference type="EC" id="3.4.21.53" evidence="1"/>
<name>A0ABS2NVQ0_9BACI</name>
<dbReference type="PANTHER" id="PTHR10046">
    <property type="entry name" value="ATP DEPENDENT LON PROTEASE FAMILY MEMBER"/>
    <property type="match status" value="1"/>
</dbReference>
<dbReference type="SUPFAM" id="SSF50156">
    <property type="entry name" value="PDZ domain-like"/>
    <property type="match status" value="1"/>
</dbReference>
<dbReference type="InterPro" id="IPR008269">
    <property type="entry name" value="Lon_proteolytic"/>
</dbReference>
<dbReference type="SUPFAM" id="SSF54211">
    <property type="entry name" value="Ribosomal protein S5 domain 2-like"/>
    <property type="match status" value="1"/>
</dbReference>
<evidence type="ECO:0000256" key="1">
    <source>
        <dbReference type="PROSITE-ProRule" id="PRU01122"/>
    </source>
</evidence>
<feature type="active site" evidence="1">
    <location>
        <position position="235"/>
    </location>
</feature>
<comment type="similarity">
    <text evidence="1">Belongs to the peptidase S16 family.</text>
</comment>
<comment type="caution">
    <text evidence="3">The sequence shown here is derived from an EMBL/GenBank/DDBJ whole genome shotgun (WGS) entry which is preliminary data.</text>
</comment>
<dbReference type="RefSeq" id="WP_204413179.1">
    <property type="nucleotide sequence ID" value="NZ_JAFBED010000001.1"/>
</dbReference>
<sequence length="340" mass="38244">MRDKKIALGIVLASILLVGSAIVPTGYDVLFADEPIMLDELVDYEDGYELDGEIGMTYVSSLENVGWPYLVLGMLFEEGVDIEPAATEELDIDVEDLHYQYEMMMIQSKIKAEYKAREYMDDSPDLTLTGFYPAYFEPDWKYKNMIKVTDILVAMDGVELESYEQLDQLILEKEPDEKAVLSVMRDGERKDIEVRTYPERDYYNNTFLGMYVEEVFELVEDERISFNIEEIGGPSAGLMLTLTLIEKMTEESLLKGNKVAGTGTIEMDGFVGPIGGVKQKVIGADLAGYEYFLVPEDNDYGNNEEIAKQTVKGEGLSIKLIPVGSLEEAVAELKKLPENK</sequence>
<dbReference type="InterPro" id="IPR036034">
    <property type="entry name" value="PDZ_sf"/>
</dbReference>
<dbReference type="InterPro" id="IPR014721">
    <property type="entry name" value="Ribsml_uS5_D2-typ_fold_subgr"/>
</dbReference>
<evidence type="ECO:0000313" key="4">
    <source>
        <dbReference type="Proteomes" id="UP000737402"/>
    </source>
</evidence>
<protein>
    <recommendedName>
        <fullName evidence="1">endopeptidase La</fullName>
        <ecNumber evidence="1">3.4.21.53</ecNumber>
    </recommendedName>
</protein>
<keyword evidence="1" id="KW-0378">Hydrolase</keyword>
<evidence type="ECO:0000259" key="2">
    <source>
        <dbReference type="PROSITE" id="PS51786"/>
    </source>
</evidence>
<dbReference type="Gene3D" id="2.30.42.10">
    <property type="match status" value="1"/>
</dbReference>
<dbReference type="Gene3D" id="3.30.230.10">
    <property type="match status" value="1"/>
</dbReference>
<comment type="catalytic activity">
    <reaction evidence="1">
        <text>Hydrolysis of proteins in presence of ATP.</text>
        <dbReference type="EC" id="3.4.21.53"/>
    </reaction>
</comment>
<dbReference type="InterPro" id="IPR027065">
    <property type="entry name" value="Lon_Prtase"/>
</dbReference>
<dbReference type="InterPro" id="IPR020568">
    <property type="entry name" value="Ribosomal_Su5_D2-typ_SF"/>
</dbReference>
<feature type="domain" description="Lon proteolytic" evidence="2">
    <location>
        <begin position="229"/>
        <end position="336"/>
    </location>
</feature>
<keyword evidence="4" id="KW-1185">Reference proteome</keyword>
<accession>A0ABS2NVQ0</accession>
<evidence type="ECO:0000313" key="3">
    <source>
        <dbReference type="EMBL" id="MBM7618746.1"/>
    </source>
</evidence>
<reference evidence="3 4" key="1">
    <citation type="submission" date="2021-01" db="EMBL/GenBank/DDBJ databases">
        <title>Genomic Encyclopedia of Type Strains, Phase IV (KMG-IV): sequencing the most valuable type-strain genomes for metagenomic binning, comparative biology and taxonomic classification.</title>
        <authorList>
            <person name="Goeker M."/>
        </authorList>
    </citation>
    <scope>NUCLEOTIDE SEQUENCE [LARGE SCALE GENOMIC DNA]</scope>
    <source>
        <strain evidence="3 4">DSM 25879</strain>
    </source>
</reference>
<organism evidence="3 4">
    <name type="scientific">Sutcliffiella tianshenii</name>
    <dbReference type="NCBI Taxonomy" id="1463404"/>
    <lineage>
        <taxon>Bacteria</taxon>
        <taxon>Bacillati</taxon>
        <taxon>Bacillota</taxon>
        <taxon>Bacilli</taxon>
        <taxon>Bacillales</taxon>
        <taxon>Bacillaceae</taxon>
        <taxon>Sutcliffiella</taxon>
    </lineage>
</organism>
<dbReference type="Pfam" id="PF05362">
    <property type="entry name" value="Lon_C"/>
    <property type="match status" value="1"/>
</dbReference>
<feature type="active site" evidence="1">
    <location>
        <position position="280"/>
    </location>
</feature>
<dbReference type="Pfam" id="PF13180">
    <property type="entry name" value="PDZ_2"/>
    <property type="match status" value="1"/>
</dbReference>
<keyword evidence="1" id="KW-0720">Serine protease</keyword>
<keyword evidence="1" id="KW-0645">Protease</keyword>
<proteinExistence type="inferred from homology"/>
<dbReference type="EMBL" id="JAFBED010000001">
    <property type="protein sequence ID" value="MBM7618746.1"/>
    <property type="molecule type" value="Genomic_DNA"/>
</dbReference>